<dbReference type="EMBL" id="JAPEUV010000137">
    <property type="protein sequence ID" value="KAJ4331812.1"/>
    <property type="molecule type" value="Genomic_DNA"/>
</dbReference>
<comment type="caution">
    <text evidence="1">The sequence shown here is derived from an EMBL/GenBank/DDBJ whole genome shotgun (WGS) entry which is preliminary data.</text>
</comment>
<evidence type="ECO:0000313" key="1">
    <source>
        <dbReference type="EMBL" id="KAJ4331812.1"/>
    </source>
</evidence>
<reference evidence="1" key="1">
    <citation type="submission" date="2022-10" db="EMBL/GenBank/DDBJ databases">
        <title>Tapping the CABI collections for fungal endophytes: first genome assemblies for Collariella, Neodidymelliopsis, Ascochyta clinopodiicola, Didymella pomorum, Didymosphaeria variabile, Neocosmospora piperis and Neocucurbitaria cava.</title>
        <authorList>
            <person name="Hill R."/>
        </authorList>
    </citation>
    <scope>NUCLEOTIDE SEQUENCE</scope>
    <source>
        <strain evidence="1">IMI 360193</strain>
    </source>
</reference>
<proteinExistence type="predicted"/>
<gene>
    <name evidence="1" type="ORF">N0V87_008858</name>
</gene>
<evidence type="ECO:0000313" key="2">
    <source>
        <dbReference type="Proteomes" id="UP001140562"/>
    </source>
</evidence>
<name>A0A9W9BWI6_9PLEO</name>
<sequence>MNSQSRPYDSIYALVSPTPPQTELDSLDGRPLFSLSDTASVSDEARASPGVATDLILTLRSNEYLQVSRHAICDRQGTATGAHKTAHAHARIQSLEDQVQRLQHQGQPLEVQNRALEDNLDEHTQELFGVYQENDKLQHAKQCLEANIKNIKANCERKLNGQRTLLGRLSERLERLRGVQTENERVRSVEKEREYLRMVLVECKLKEQEYKRKGQEQEQQQEQIAYWKAEFEALEAKDELQARQGLLSTTKGFLGA</sequence>
<keyword evidence="2" id="KW-1185">Reference proteome</keyword>
<dbReference type="AlphaFoldDB" id="A0A9W9BWI6"/>
<accession>A0A9W9BWI6</accession>
<protein>
    <submittedName>
        <fullName evidence="1">Uncharacterized protein</fullName>
    </submittedName>
</protein>
<organism evidence="1 2">
    <name type="scientific">Didymella glomerata</name>
    <dbReference type="NCBI Taxonomy" id="749621"/>
    <lineage>
        <taxon>Eukaryota</taxon>
        <taxon>Fungi</taxon>
        <taxon>Dikarya</taxon>
        <taxon>Ascomycota</taxon>
        <taxon>Pezizomycotina</taxon>
        <taxon>Dothideomycetes</taxon>
        <taxon>Pleosporomycetidae</taxon>
        <taxon>Pleosporales</taxon>
        <taxon>Pleosporineae</taxon>
        <taxon>Didymellaceae</taxon>
        <taxon>Didymella</taxon>
    </lineage>
</organism>
<dbReference type="Proteomes" id="UP001140562">
    <property type="component" value="Unassembled WGS sequence"/>
</dbReference>